<dbReference type="InterPro" id="IPR002018">
    <property type="entry name" value="CarbesteraseB"/>
</dbReference>
<gene>
    <name evidence="3" type="ORF">DP939_29040</name>
</gene>
<keyword evidence="1" id="KW-0732">Signal</keyword>
<keyword evidence="4" id="KW-1185">Reference proteome</keyword>
<evidence type="ECO:0000313" key="4">
    <source>
        <dbReference type="Proteomes" id="UP000253303"/>
    </source>
</evidence>
<dbReference type="Gene3D" id="3.40.50.1820">
    <property type="entry name" value="alpha/beta hydrolase"/>
    <property type="match status" value="1"/>
</dbReference>
<dbReference type="Pfam" id="PF00135">
    <property type="entry name" value="COesterase"/>
    <property type="match status" value="1"/>
</dbReference>
<reference evidence="3 4" key="1">
    <citation type="submission" date="2018-06" db="EMBL/GenBank/DDBJ databases">
        <title>Sphaerisporangium craniellae sp. nov., isolated from a marine sponge in the South China Sea.</title>
        <authorList>
            <person name="Li L."/>
        </authorList>
    </citation>
    <scope>NUCLEOTIDE SEQUENCE [LARGE SCALE GENOMIC DNA]</scope>
    <source>
        <strain evidence="3 4">LHW63015</strain>
    </source>
</reference>
<comment type="caution">
    <text evidence="3">The sequence shown here is derived from an EMBL/GenBank/DDBJ whole genome shotgun (WGS) entry which is preliminary data.</text>
</comment>
<dbReference type="AlphaFoldDB" id="A0A366LS74"/>
<dbReference type="InterPro" id="IPR051093">
    <property type="entry name" value="Neuroligin/BSAL"/>
</dbReference>
<dbReference type="OrthoDB" id="3199405at2"/>
<dbReference type="InterPro" id="IPR029058">
    <property type="entry name" value="AB_hydrolase_fold"/>
</dbReference>
<evidence type="ECO:0000259" key="2">
    <source>
        <dbReference type="Pfam" id="PF00135"/>
    </source>
</evidence>
<sequence length="153" mass="16795">MCVYKGIPYAAPPVGDLRFRPPQPVARRTGTLKADDGSRVCPQFRDDTSEQYPDKRQVYADEDCLTLNIWAPRNDGRERPVIVFIHGGAARFGTANEPRYAGDRLASKGDAVVVTLNYRLGVLGWTELGGMDSAYAGSGNNGLRDQMMALTWG</sequence>
<dbReference type="InterPro" id="IPR019819">
    <property type="entry name" value="Carboxylesterase_B_CS"/>
</dbReference>
<evidence type="ECO:0000256" key="1">
    <source>
        <dbReference type="ARBA" id="ARBA00022729"/>
    </source>
</evidence>
<dbReference type="PROSITE" id="PS00941">
    <property type="entry name" value="CARBOXYLESTERASE_B_2"/>
    <property type="match status" value="1"/>
</dbReference>
<feature type="domain" description="Carboxylesterase type B" evidence="2">
    <location>
        <begin position="3"/>
        <end position="152"/>
    </location>
</feature>
<protein>
    <recommendedName>
        <fullName evidence="2">Carboxylesterase type B domain-containing protein</fullName>
    </recommendedName>
</protein>
<organism evidence="3 4">
    <name type="scientific">Spongiactinospora rosea</name>
    <dbReference type="NCBI Taxonomy" id="2248750"/>
    <lineage>
        <taxon>Bacteria</taxon>
        <taxon>Bacillati</taxon>
        <taxon>Actinomycetota</taxon>
        <taxon>Actinomycetes</taxon>
        <taxon>Streptosporangiales</taxon>
        <taxon>Streptosporangiaceae</taxon>
        <taxon>Spongiactinospora</taxon>
    </lineage>
</organism>
<accession>A0A366LS74</accession>
<dbReference type="EMBL" id="QMEY01000015">
    <property type="protein sequence ID" value="RBQ16786.1"/>
    <property type="molecule type" value="Genomic_DNA"/>
</dbReference>
<dbReference type="PANTHER" id="PTHR43903">
    <property type="entry name" value="NEUROLIGIN"/>
    <property type="match status" value="1"/>
</dbReference>
<proteinExistence type="predicted"/>
<dbReference type="SUPFAM" id="SSF53474">
    <property type="entry name" value="alpha/beta-Hydrolases"/>
    <property type="match status" value="1"/>
</dbReference>
<evidence type="ECO:0000313" key="3">
    <source>
        <dbReference type="EMBL" id="RBQ16786.1"/>
    </source>
</evidence>
<dbReference type="Proteomes" id="UP000253303">
    <property type="component" value="Unassembled WGS sequence"/>
</dbReference>
<name>A0A366LS74_9ACTN</name>